<feature type="compositionally biased region" description="Basic and acidic residues" evidence="1">
    <location>
        <begin position="45"/>
        <end position="57"/>
    </location>
</feature>
<name>A0A392TG20_9FABA</name>
<feature type="region of interest" description="Disordered" evidence="1">
    <location>
        <begin position="35"/>
        <end position="57"/>
    </location>
</feature>
<evidence type="ECO:0000256" key="1">
    <source>
        <dbReference type="SAM" id="MobiDB-lite"/>
    </source>
</evidence>
<sequence length="57" mass="6788">EEDFDAAHNRRIKAMHDVHEVNRVTYRRQKGAAGPYQVRFPDNLPRFDDEHARPNED</sequence>
<evidence type="ECO:0000313" key="2">
    <source>
        <dbReference type="EMBL" id="MCI59076.1"/>
    </source>
</evidence>
<proteinExistence type="predicted"/>
<organism evidence="2 3">
    <name type="scientific">Trifolium medium</name>
    <dbReference type="NCBI Taxonomy" id="97028"/>
    <lineage>
        <taxon>Eukaryota</taxon>
        <taxon>Viridiplantae</taxon>
        <taxon>Streptophyta</taxon>
        <taxon>Embryophyta</taxon>
        <taxon>Tracheophyta</taxon>
        <taxon>Spermatophyta</taxon>
        <taxon>Magnoliopsida</taxon>
        <taxon>eudicotyledons</taxon>
        <taxon>Gunneridae</taxon>
        <taxon>Pentapetalae</taxon>
        <taxon>rosids</taxon>
        <taxon>fabids</taxon>
        <taxon>Fabales</taxon>
        <taxon>Fabaceae</taxon>
        <taxon>Papilionoideae</taxon>
        <taxon>50 kb inversion clade</taxon>
        <taxon>NPAAA clade</taxon>
        <taxon>Hologalegina</taxon>
        <taxon>IRL clade</taxon>
        <taxon>Trifolieae</taxon>
        <taxon>Trifolium</taxon>
    </lineage>
</organism>
<reference evidence="2 3" key="1">
    <citation type="journal article" date="2018" name="Front. Plant Sci.">
        <title>Red Clover (Trifolium pratense) and Zigzag Clover (T. medium) - A Picture of Genomic Similarities and Differences.</title>
        <authorList>
            <person name="Dluhosova J."/>
            <person name="Istvanek J."/>
            <person name="Nedelnik J."/>
            <person name="Repkova J."/>
        </authorList>
    </citation>
    <scope>NUCLEOTIDE SEQUENCE [LARGE SCALE GENOMIC DNA]</scope>
    <source>
        <strain evidence="3">cv. 10/8</strain>
        <tissue evidence="2">Leaf</tissue>
    </source>
</reference>
<keyword evidence="3" id="KW-1185">Reference proteome</keyword>
<feature type="non-terminal residue" evidence="2">
    <location>
        <position position="1"/>
    </location>
</feature>
<accession>A0A392TG20</accession>
<dbReference type="Proteomes" id="UP000265520">
    <property type="component" value="Unassembled WGS sequence"/>
</dbReference>
<protein>
    <submittedName>
        <fullName evidence="2">Uncharacterized protein</fullName>
    </submittedName>
</protein>
<dbReference type="EMBL" id="LXQA010556732">
    <property type="protein sequence ID" value="MCI59076.1"/>
    <property type="molecule type" value="Genomic_DNA"/>
</dbReference>
<dbReference type="AlphaFoldDB" id="A0A392TG20"/>
<evidence type="ECO:0000313" key="3">
    <source>
        <dbReference type="Proteomes" id="UP000265520"/>
    </source>
</evidence>
<comment type="caution">
    <text evidence="2">The sequence shown here is derived from an EMBL/GenBank/DDBJ whole genome shotgun (WGS) entry which is preliminary data.</text>
</comment>